<dbReference type="EMBL" id="BMAT01001868">
    <property type="protein sequence ID" value="GFR94266.1"/>
    <property type="molecule type" value="Genomic_DNA"/>
</dbReference>
<gene>
    <name evidence="1" type="ORF">ElyMa_000914300</name>
</gene>
<accession>A0AAV4HBZ3</accession>
<organism evidence="1 2">
    <name type="scientific">Elysia marginata</name>
    <dbReference type="NCBI Taxonomy" id="1093978"/>
    <lineage>
        <taxon>Eukaryota</taxon>
        <taxon>Metazoa</taxon>
        <taxon>Spiralia</taxon>
        <taxon>Lophotrochozoa</taxon>
        <taxon>Mollusca</taxon>
        <taxon>Gastropoda</taxon>
        <taxon>Heterobranchia</taxon>
        <taxon>Euthyneura</taxon>
        <taxon>Panpulmonata</taxon>
        <taxon>Sacoglossa</taxon>
        <taxon>Placobranchoidea</taxon>
        <taxon>Plakobranchidae</taxon>
        <taxon>Elysia</taxon>
    </lineage>
</organism>
<evidence type="ECO:0000313" key="2">
    <source>
        <dbReference type="Proteomes" id="UP000762676"/>
    </source>
</evidence>
<sequence>MGAPLSRPARPWWLMSLRKSDRNCLGRWCGGQVYPSRDDIRDREGISINGVRILCWDGTETSRCGWSGAWGQWVPSKNLAYDAICPLANLSATSR</sequence>
<dbReference type="AlphaFoldDB" id="A0AAV4HBZ3"/>
<proteinExistence type="predicted"/>
<evidence type="ECO:0000313" key="1">
    <source>
        <dbReference type="EMBL" id="GFR94266.1"/>
    </source>
</evidence>
<reference evidence="1 2" key="1">
    <citation type="journal article" date="2021" name="Elife">
        <title>Chloroplast acquisition without the gene transfer in kleptoplastic sea slugs, Plakobranchus ocellatus.</title>
        <authorList>
            <person name="Maeda T."/>
            <person name="Takahashi S."/>
            <person name="Yoshida T."/>
            <person name="Shimamura S."/>
            <person name="Takaki Y."/>
            <person name="Nagai Y."/>
            <person name="Toyoda A."/>
            <person name="Suzuki Y."/>
            <person name="Arimoto A."/>
            <person name="Ishii H."/>
            <person name="Satoh N."/>
            <person name="Nishiyama T."/>
            <person name="Hasebe M."/>
            <person name="Maruyama T."/>
            <person name="Minagawa J."/>
            <person name="Obokata J."/>
            <person name="Shigenobu S."/>
        </authorList>
    </citation>
    <scope>NUCLEOTIDE SEQUENCE [LARGE SCALE GENOMIC DNA]</scope>
</reference>
<name>A0AAV4HBZ3_9GAST</name>
<comment type="caution">
    <text evidence="1">The sequence shown here is derived from an EMBL/GenBank/DDBJ whole genome shotgun (WGS) entry which is preliminary data.</text>
</comment>
<dbReference type="Proteomes" id="UP000762676">
    <property type="component" value="Unassembled WGS sequence"/>
</dbReference>
<protein>
    <recommendedName>
        <fullName evidence="3">Sushi domain-containing protein</fullName>
    </recommendedName>
</protein>
<evidence type="ECO:0008006" key="3">
    <source>
        <dbReference type="Google" id="ProtNLM"/>
    </source>
</evidence>
<keyword evidence="2" id="KW-1185">Reference proteome</keyword>